<proteinExistence type="predicted"/>
<protein>
    <submittedName>
        <fullName evidence="1">Uncharacterized protein</fullName>
    </submittedName>
</protein>
<accession>A0A5P1ETP2</accession>
<evidence type="ECO:0000313" key="1">
    <source>
        <dbReference type="EMBL" id="ONK68477.1"/>
    </source>
</evidence>
<name>A0A5P1ETP2_ASPOF</name>
<sequence length="187" mass="21389">MNYFYDVMRDEVGSLRLTLDRHQLLDGTTFSRTGLTNLDDWYYSMLNLFPLRPEDTNPELTVKLLAVLAASGQISISLFKGIIKKSSTTSYPPPRSILQDYNHISSQAPGESSVSNADSEWMTIQREKFLLLALKATQINWKKYPEFQLVVQSQLGNSSEIRFPNPYDKGIISNIKDFINPWIIAFM</sequence>
<dbReference type="AlphaFoldDB" id="A0A5P1ETP2"/>
<dbReference type="EMBL" id="CM007385">
    <property type="protein sequence ID" value="ONK68477.1"/>
    <property type="molecule type" value="Genomic_DNA"/>
</dbReference>
<reference evidence="2" key="1">
    <citation type="journal article" date="2017" name="Nat. Commun.">
        <title>The asparagus genome sheds light on the origin and evolution of a young Y chromosome.</title>
        <authorList>
            <person name="Harkess A."/>
            <person name="Zhou J."/>
            <person name="Xu C."/>
            <person name="Bowers J.E."/>
            <person name="Van der Hulst R."/>
            <person name="Ayyampalayam S."/>
            <person name="Mercati F."/>
            <person name="Riccardi P."/>
            <person name="McKain M.R."/>
            <person name="Kakrana A."/>
            <person name="Tang H."/>
            <person name="Ray J."/>
            <person name="Groenendijk J."/>
            <person name="Arikit S."/>
            <person name="Mathioni S.M."/>
            <person name="Nakano M."/>
            <person name="Shan H."/>
            <person name="Telgmann-Rauber A."/>
            <person name="Kanno A."/>
            <person name="Yue Z."/>
            <person name="Chen H."/>
            <person name="Li W."/>
            <person name="Chen Y."/>
            <person name="Xu X."/>
            <person name="Zhang Y."/>
            <person name="Luo S."/>
            <person name="Chen H."/>
            <person name="Gao J."/>
            <person name="Mao Z."/>
            <person name="Pires J.C."/>
            <person name="Luo M."/>
            <person name="Kudrna D."/>
            <person name="Wing R.A."/>
            <person name="Meyers B.C."/>
            <person name="Yi K."/>
            <person name="Kong H."/>
            <person name="Lavrijsen P."/>
            <person name="Sunseri F."/>
            <person name="Falavigna A."/>
            <person name="Ye Y."/>
            <person name="Leebens-Mack J.H."/>
            <person name="Chen G."/>
        </authorList>
    </citation>
    <scope>NUCLEOTIDE SEQUENCE [LARGE SCALE GENOMIC DNA]</scope>
    <source>
        <strain evidence="2">cv. DH0086</strain>
    </source>
</reference>
<dbReference type="Proteomes" id="UP000243459">
    <property type="component" value="Chromosome 5"/>
</dbReference>
<organism evidence="1 2">
    <name type="scientific">Asparagus officinalis</name>
    <name type="common">Garden asparagus</name>
    <dbReference type="NCBI Taxonomy" id="4686"/>
    <lineage>
        <taxon>Eukaryota</taxon>
        <taxon>Viridiplantae</taxon>
        <taxon>Streptophyta</taxon>
        <taxon>Embryophyta</taxon>
        <taxon>Tracheophyta</taxon>
        <taxon>Spermatophyta</taxon>
        <taxon>Magnoliopsida</taxon>
        <taxon>Liliopsida</taxon>
        <taxon>Asparagales</taxon>
        <taxon>Asparagaceae</taxon>
        <taxon>Asparagoideae</taxon>
        <taxon>Asparagus</taxon>
    </lineage>
</organism>
<gene>
    <name evidence="1" type="ORF">A4U43_C05F12140</name>
</gene>
<dbReference type="Gramene" id="ONK68477">
    <property type="protein sequence ID" value="ONK68477"/>
    <property type="gene ID" value="A4U43_C05F12140"/>
</dbReference>
<evidence type="ECO:0000313" key="2">
    <source>
        <dbReference type="Proteomes" id="UP000243459"/>
    </source>
</evidence>
<keyword evidence="2" id="KW-1185">Reference proteome</keyword>